<evidence type="ECO:0000313" key="2">
    <source>
        <dbReference type="EMBL" id="KAJ8341318.1"/>
    </source>
</evidence>
<name>A0A9Q1EM46_SYNKA</name>
<protein>
    <submittedName>
        <fullName evidence="2">Uncharacterized protein</fullName>
    </submittedName>
</protein>
<proteinExistence type="predicted"/>
<dbReference type="EMBL" id="JAINUF010000015">
    <property type="protein sequence ID" value="KAJ8341318.1"/>
    <property type="molecule type" value="Genomic_DNA"/>
</dbReference>
<dbReference type="AlphaFoldDB" id="A0A9Q1EM46"/>
<dbReference type="Proteomes" id="UP001152622">
    <property type="component" value="Chromosome 15"/>
</dbReference>
<gene>
    <name evidence="2" type="ORF">SKAU_G00336090</name>
</gene>
<accession>A0A9Q1EM46</accession>
<keyword evidence="3" id="KW-1185">Reference proteome</keyword>
<comment type="caution">
    <text evidence="2">The sequence shown here is derived from an EMBL/GenBank/DDBJ whole genome shotgun (WGS) entry which is preliminary data.</text>
</comment>
<organism evidence="2 3">
    <name type="scientific">Synaphobranchus kaupii</name>
    <name type="common">Kaup's arrowtooth eel</name>
    <dbReference type="NCBI Taxonomy" id="118154"/>
    <lineage>
        <taxon>Eukaryota</taxon>
        <taxon>Metazoa</taxon>
        <taxon>Chordata</taxon>
        <taxon>Craniata</taxon>
        <taxon>Vertebrata</taxon>
        <taxon>Euteleostomi</taxon>
        <taxon>Actinopterygii</taxon>
        <taxon>Neopterygii</taxon>
        <taxon>Teleostei</taxon>
        <taxon>Anguilliformes</taxon>
        <taxon>Synaphobranchidae</taxon>
        <taxon>Synaphobranchus</taxon>
    </lineage>
</organism>
<evidence type="ECO:0000313" key="3">
    <source>
        <dbReference type="Proteomes" id="UP001152622"/>
    </source>
</evidence>
<reference evidence="2" key="1">
    <citation type="journal article" date="2023" name="Science">
        <title>Genome structures resolve the early diversification of teleost fishes.</title>
        <authorList>
            <person name="Parey E."/>
            <person name="Louis A."/>
            <person name="Montfort J."/>
            <person name="Bouchez O."/>
            <person name="Roques C."/>
            <person name="Iampietro C."/>
            <person name="Lluch J."/>
            <person name="Castinel A."/>
            <person name="Donnadieu C."/>
            <person name="Desvignes T."/>
            <person name="Floi Bucao C."/>
            <person name="Jouanno E."/>
            <person name="Wen M."/>
            <person name="Mejri S."/>
            <person name="Dirks R."/>
            <person name="Jansen H."/>
            <person name="Henkel C."/>
            <person name="Chen W.J."/>
            <person name="Zahm M."/>
            <person name="Cabau C."/>
            <person name="Klopp C."/>
            <person name="Thompson A.W."/>
            <person name="Robinson-Rechavi M."/>
            <person name="Braasch I."/>
            <person name="Lecointre G."/>
            <person name="Bobe J."/>
            <person name="Postlethwait J.H."/>
            <person name="Berthelot C."/>
            <person name="Roest Crollius H."/>
            <person name="Guiguen Y."/>
        </authorList>
    </citation>
    <scope>NUCLEOTIDE SEQUENCE</scope>
    <source>
        <strain evidence="2">WJC10195</strain>
    </source>
</reference>
<evidence type="ECO:0000256" key="1">
    <source>
        <dbReference type="SAM" id="MobiDB-lite"/>
    </source>
</evidence>
<sequence>MPSLSWTPRPGSRLVPDPHGQRALAGPCPIRRNPAPIPDPTAGVPSLSWTHGQVDVLFLVPTA</sequence>
<feature type="region of interest" description="Disordered" evidence="1">
    <location>
        <begin position="1"/>
        <end position="44"/>
    </location>
</feature>